<dbReference type="EMBL" id="CALNXJ010000014">
    <property type="protein sequence ID" value="CAH3115088.1"/>
    <property type="molecule type" value="Genomic_DNA"/>
</dbReference>
<reference evidence="7 8" key="1">
    <citation type="submission" date="2022-05" db="EMBL/GenBank/DDBJ databases">
        <authorList>
            <consortium name="Genoscope - CEA"/>
            <person name="William W."/>
        </authorList>
    </citation>
    <scope>NUCLEOTIDE SEQUENCE [LARGE SCALE GENOMIC DNA]</scope>
</reference>
<feature type="repeat" description="WD" evidence="4">
    <location>
        <begin position="837"/>
        <end position="868"/>
    </location>
</feature>
<evidence type="ECO:0000259" key="6">
    <source>
        <dbReference type="PROSITE" id="PS50222"/>
    </source>
</evidence>
<feature type="repeat" description="WD" evidence="4">
    <location>
        <begin position="469"/>
        <end position="494"/>
    </location>
</feature>
<dbReference type="GO" id="GO:0005509">
    <property type="term" value="F:calcium ion binding"/>
    <property type="evidence" value="ECO:0007669"/>
    <property type="project" value="InterPro"/>
</dbReference>
<dbReference type="Gene3D" id="1.10.238.10">
    <property type="entry name" value="EF-hand"/>
    <property type="match status" value="1"/>
</dbReference>
<dbReference type="SMART" id="SM00320">
    <property type="entry name" value="WD40"/>
    <property type="match status" value="10"/>
</dbReference>
<sequence>MPSGKSQKKVRPSTASGALESHEFVDLLDELRPSTAPGKNLLGLDPTYVTSRHHVPGVPITSKFKGRQVFGGIPENDFKGLQGRRATLGGLEDVEEHEKPKRPTTAIGVSKQIKLEDRITLDHLNKMRQAFEEADSDGNGTLDLEEFKDVITNLFHFQFKNEDQVTALFMKIDSSSDGEINWDEFCTFMQLEYAEKEDSYLRSKETAFTLPAIIAMSENSNSSQREHVIRLCHTADNNFLVVSNGLDGLVSFWSQNLEFKRMKHAFESSTKKTKWITDFVLMPQFNKFIISTGDREIQFFELSTFEPYCQITGLETTPLRLDYCSTGQDECIILYGDSQGCVNIFIMTSVGETLRNWKKMPKVEGIASVNIDSVVNSENARFTCIRWKVHEDWVSQLKYYDSLRAVISCSNHPETALVIGQTMGSTHVESQLKDSTGASKKIQTFTSRDMQPRRRADSDQTVFKVYKGVKTFDFCKEKNVIVTGGMDRLVRMWNPYVPSKPTGLLRGHTAPIFHLFICPEDDRIFSISTDKTVKVWDLHDHTCLLTVRPKAHKIRGDLAAIHYNSASRGLAVATSEQIALLPLKNRSSSRDMITTHKEPVMCLKYNKSFKHVVTASENSVVKVWDLETGRSVFEFSQAHGDQAVTCMSFDSTERRLITGGRDGRLRIWNYNNGHCLRTLEKGWASLENCFIALRSSLFALRSSLFALRSSLFATLCYSSLTDNLFTRLNIVHVWLLASSWHQRSRNYRGTEPCLYTYVLLTCLFIPFVKTFIHNNFFSRLVLESDVDEVADLTYLVLNKNRYIISVGWDRRINLFSDDNEDFHHVQHPYAYWKDDLVNGHKEDILSIAVSPPNLLATSSYDGEIIIWNQISGHIFCHIFSPFATKENGENLSSQDLDGGNAVSKIIFLKARAMKKDVATLVASGPQGLIHFWNIYTGGTLYASFSPSKYGVTTLTSVSNDTKLVTADSAGFISVWDVEDYGMRGKTTKPPERLFFWRAHVQSITSLEPLDIWNIDVLMTASLDCTVRLWTMDGHFIGTLGQPKIWDITNPVSYQHPMAPYDVLVDPQTVPHIPKANDPDEITSQNDTKESDKANELDSQPIPYFSSSHGKDPLVIDEHAIAEELKKSPWREGCGKRLRHERLKKVPRDVGGPNAYQTLTCFELEDTPALPNPPSSSSIDDPFDIRI</sequence>
<accession>A0AAU9WFD0</accession>
<dbReference type="InterPro" id="IPR020472">
    <property type="entry name" value="WD40_PAC1"/>
</dbReference>
<feature type="repeat" description="WD" evidence="4">
    <location>
        <begin position="644"/>
        <end position="678"/>
    </location>
</feature>
<dbReference type="SMART" id="SM00054">
    <property type="entry name" value="EFh"/>
    <property type="match status" value="2"/>
</dbReference>
<dbReference type="Pfam" id="PF13499">
    <property type="entry name" value="EF-hand_7"/>
    <property type="match status" value="1"/>
</dbReference>
<dbReference type="Pfam" id="PF00400">
    <property type="entry name" value="WD40"/>
    <property type="match status" value="5"/>
</dbReference>
<proteinExistence type="predicted"/>
<dbReference type="Proteomes" id="UP001159428">
    <property type="component" value="Unassembled WGS sequence"/>
</dbReference>
<dbReference type="InterPro" id="IPR018247">
    <property type="entry name" value="EF_Hand_1_Ca_BS"/>
</dbReference>
<dbReference type="PROSITE" id="PS00018">
    <property type="entry name" value="EF_HAND_1"/>
    <property type="match status" value="2"/>
</dbReference>
<keyword evidence="8" id="KW-1185">Reference proteome</keyword>
<feature type="compositionally biased region" description="Basic residues" evidence="5">
    <location>
        <begin position="1"/>
        <end position="11"/>
    </location>
</feature>
<evidence type="ECO:0000256" key="2">
    <source>
        <dbReference type="ARBA" id="ARBA00022737"/>
    </source>
</evidence>
<organism evidence="7 8">
    <name type="scientific">Pocillopora meandrina</name>
    <dbReference type="NCBI Taxonomy" id="46732"/>
    <lineage>
        <taxon>Eukaryota</taxon>
        <taxon>Metazoa</taxon>
        <taxon>Cnidaria</taxon>
        <taxon>Anthozoa</taxon>
        <taxon>Hexacorallia</taxon>
        <taxon>Scleractinia</taxon>
        <taxon>Astrocoeniina</taxon>
        <taxon>Pocilloporidae</taxon>
        <taxon>Pocillopora</taxon>
    </lineage>
</organism>
<keyword evidence="1 4" id="KW-0853">WD repeat</keyword>
<keyword evidence="3" id="KW-0106">Calcium</keyword>
<dbReference type="SUPFAM" id="SSF50978">
    <property type="entry name" value="WD40 repeat-like"/>
    <property type="match status" value="2"/>
</dbReference>
<dbReference type="Gene3D" id="2.130.10.10">
    <property type="entry name" value="YVTN repeat-like/Quinoprotein amine dehydrogenase"/>
    <property type="match status" value="4"/>
</dbReference>
<dbReference type="PANTHER" id="PTHR44324:SF4">
    <property type="entry name" value="WD40 REPEAT DOMAIN 95"/>
    <property type="match status" value="1"/>
</dbReference>
<dbReference type="InterPro" id="IPR015943">
    <property type="entry name" value="WD40/YVTN_repeat-like_dom_sf"/>
</dbReference>
<feature type="region of interest" description="Disordered" evidence="5">
    <location>
        <begin position="1165"/>
        <end position="1186"/>
    </location>
</feature>
<dbReference type="CDD" id="cd00051">
    <property type="entry name" value="EFh"/>
    <property type="match status" value="1"/>
</dbReference>
<dbReference type="InterPro" id="IPR051242">
    <property type="entry name" value="WD-EF-hand_domain"/>
</dbReference>
<evidence type="ECO:0000256" key="4">
    <source>
        <dbReference type="PROSITE-ProRule" id="PRU00221"/>
    </source>
</evidence>
<name>A0AAU9WFD0_9CNID</name>
<dbReference type="PROSITE" id="PS00678">
    <property type="entry name" value="WD_REPEATS_1"/>
    <property type="match status" value="2"/>
</dbReference>
<dbReference type="PROSITE" id="PS50294">
    <property type="entry name" value="WD_REPEATS_REGION"/>
    <property type="match status" value="4"/>
</dbReference>
<dbReference type="SUPFAM" id="SSF47473">
    <property type="entry name" value="EF-hand"/>
    <property type="match status" value="1"/>
</dbReference>
<feature type="compositionally biased region" description="Basic and acidic residues" evidence="5">
    <location>
        <begin position="1086"/>
        <end position="1095"/>
    </location>
</feature>
<comment type="caution">
    <text evidence="7">The sequence shown here is derived from an EMBL/GenBank/DDBJ whole genome shotgun (WGS) entry which is preliminary data.</text>
</comment>
<dbReference type="PROSITE" id="PS50222">
    <property type="entry name" value="EF_HAND_2"/>
    <property type="match status" value="2"/>
</dbReference>
<feature type="region of interest" description="Disordered" evidence="5">
    <location>
        <begin position="1068"/>
        <end position="1110"/>
    </location>
</feature>
<feature type="repeat" description="WD" evidence="4">
    <location>
        <begin position="505"/>
        <end position="546"/>
    </location>
</feature>
<dbReference type="InterPro" id="IPR019775">
    <property type="entry name" value="WD40_repeat_CS"/>
</dbReference>
<protein>
    <recommendedName>
        <fullName evidence="6">EF-hand domain-containing protein</fullName>
    </recommendedName>
</protein>
<evidence type="ECO:0000313" key="8">
    <source>
        <dbReference type="Proteomes" id="UP001159428"/>
    </source>
</evidence>
<dbReference type="PROSITE" id="PS50082">
    <property type="entry name" value="WD_REPEATS_2"/>
    <property type="match status" value="5"/>
</dbReference>
<evidence type="ECO:0000313" key="7">
    <source>
        <dbReference type="EMBL" id="CAH3115088.1"/>
    </source>
</evidence>
<feature type="region of interest" description="Disordered" evidence="5">
    <location>
        <begin position="1"/>
        <end position="21"/>
    </location>
</feature>
<evidence type="ECO:0000256" key="5">
    <source>
        <dbReference type="SAM" id="MobiDB-lite"/>
    </source>
</evidence>
<dbReference type="InterPro" id="IPR011992">
    <property type="entry name" value="EF-hand-dom_pair"/>
</dbReference>
<dbReference type="AlphaFoldDB" id="A0AAU9WFD0"/>
<evidence type="ECO:0000256" key="3">
    <source>
        <dbReference type="ARBA" id="ARBA00022837"/>
    </source>
</evidence>
<dbReference type="PRINTS" id="PR00320">
    <property type="entry name" value="GPROTEINBRPT"/>
</dbReference>
<dbReference type="PANTHER" id="PTHR44324">
    <property type="entry name" value="WD40 REPEAT DOMAIN 95"/>
    <property type="match status" value="1"/>
</dbReference>
<keyword evidence="2" id="KW-0677">Repeat</keyword>
<dbReference type="InterPro" id="IPR036322">
    <property type="entry name" value="WD40_repeat_dom_sf"/>
</dbReference>
<dbReference type="InterPro" id="IPR002048">
    <property type="entry name" value="EF_hand_dom"/>
</dbReference>
<dbReference type="InterPro" id="IPR001680">
    <property type="entry name" value="WD40_rpt"/>
</dbReference>
<feature type="domain" description="EF-hand" evidence="6">
    <location>
        <begin position="160"/>
        <end position="195"/>
    </location>
</feature>
<evidence type="ECO:0000256" key="1">
    <source>
        <dbReference type="ARBA" id="ARBA00022574"/>
    </source>
</evidence>
<feature type="repeat" description="WD" evidence="4">
    <location>
        <begin position="593"/>
        <end position="634"/>
    </location>
</feature>
<gene>
    <name evidence="7" type="ORF">PMEA_00005860</name>
</gene>
<feature type="domain" description="EF-hand" evidence="6">
    <location>
        <begin position="122"/>
        <end position="157"/>
    </location>
</feature>